<name>A0A9W8LLB8_9FUNG</name>
<dbReference type="Gene3D" id="1.10.510.10">
    <property type="entry name" value="Transferase(Phosphotransferase) domain 1"/>
    <property type="match status" value="1"/>
</dbReference>
<comment type="caution">
    <text evidence="10">The sequence shown here is derived from an EMBL/GenBank/DDBJ whole genome shotgun (WGS) entry which is preliminary data.</text>
</comment>
<dbReference type="GO" id="GO:0009966">
    <property type="term" value="P:regulation of signal transduction"/>
    <property type="evidence" value="ECO:0007669"/>
    <property type="project" value="TreeGrafter"/>
</dbReference>
<evidence type="ECO:0000256" key="1">
    <source>
        <dbReference type="ARBA" id="ARBA00022527"/>
    </source>
</evidence>
<dbReference type="PROSITE" id="PS00107">
    <property type="entry name" value="PROTEIN_KINASE_ATP"/>
    <property type="match status" value="1"/>
</dbReference>
<protein>
    <recommendedName>
        <fullName evidence="12">Protein kinase domain-containing protein</fullName>
    </recommendedName>
</protein>
<feature type="compositionally biased region" description="Pro residues" evidence="7">
    <location>
        <begin position="768"/>
        <end position="779"/>
    </location>
</feature>
<accession>A0A9W8LLB8</accession>
<keyword evidence="1" id="KW-0723">Serine/threonine-protein kinase</keyword>
<reference evidence="10" key="1">
    <citation type="submission" date="2022-07" db="EMBL/GenBank/DDBJ databases">
        <title>Phylogenomic reconstructions and comparative analyses of Kickxellomycotina fungi.</title>
        <authorList>
            <person name="Reynolds N.K."/>
            <person name="Stajich J.E."/>
            <person name="Barry K."/>
            <person name="Grigoriev I.V."/>
            <person name="Crous P."/>
            <person name="Smith M.E."/>
        </authorList>
    </citation>
    <scope>NUCLEOTIDE SEQUENCE</scope>
    <source>
        <strain evidence="10">NBRC 105414</strain>
    </source>
</reference>
<keyword evidence="4" id="KW-0418">Kinase</keyword>
<evidence type="ECO:0000313" key="11">
    <source>
        <dbReference type="Proteomes" id="UP001140217"/>
    </source>
</evidence>
<dbReference type="PROSITE" id="PS51285">
    <property type="entry name" value="AGC_KINASE_CTER"/>
    <property type="match status" value="1"/>
</dbReference>
<evidence type="ECO:0008006" key="12">
    <source>
        <dbReference type="Google" id="ProtNLM"/>
    </source>
</evidence>
<gene>
    <name evidence="10" type="ORF">H4R18_000730</name>
</gene>
<evidence type="ECO:0000256" key="6">
    <source>
        <dbReference type="PROSITE-ProRule" id="PRU10141"/>
    </source>
</evidence>
<dbReference type="PANTHER" id="PTHR24355:SF30">
    <property type="entry name" value="SERINE_THREONINE-PROTEIN KINASE 32B ISOFORM X1"/>
    <property type="match status" value="1"/>
</dbReference>
<dbReference type="Proteomes" id="UP001140217">
    <property type="component" value="Unassembled WGS sequence"/>
</dbReference>
<dbReference type="FunFam" id="1.10.510.10:FF:000469">
    <property type="entry name" value="Serine/threonine-protein kinase 32B"/>
    <property type="match status" value="1"/>
</dbReference>
<dbReference type="EMBL" id="JANBUL010000015">
    <property type="protein sequence ID" value="KAJ2785142.1"/>
    <property type="molecule type" value="Genomic_DNA"/>
</dbReference>
<evidence type="ECO:0000256" key="3">
    <source>
        <dbReference type="ARBA" id="ARBA00022741"/>
    </source>
</evidence>
<evidence type="ECO:0000256" key="2">
    <source>
        <dbReference type="ARBA" id="ARBA00022679"/>
    </source>
</evidence>
<feature type="region of interest" description="Disordered" evidence="7">
    <location>
        <begin position="584"/>
        <end position="662"/>
    </location>
</feature>
<dbReference type="OrthoDB" id="354826at2759"/>
<dbReference type="InterPro" id="IPR008271">
    <property type="entry name" value="Ser/Thr_kinase_AS"/>
</dbReference>
<dbReference type="Pfam" id="PF00069">
    <property type="entry name" value="Pkinase"/>
    <property type="match status" value="1"/>
</dbReference>
<feature type="compositionally biased region" description="Low complexity" evidence="7">
    <location>
        <begin position="593"/>
        <end position="603"/>
    </location>
</feature>
<dbReference type="PROSITE" id="PS00108">
    <property type="entry name" value="PROTEIN_KINASE_ST"/>
    <property type="match status" value="1"/>
</dbReference>
<feature type="region of interest" description="Disordered" evidence="7">
    <location>
        <begin position="320"/>
        <end position="345"/>
    </location>
</feature>
<dbReference type="PANTHER" id="PTHR24355">
    <property type="entry name" value="G PROTEIN-COUPLED RECEPTOR KINASE/RIBOSOMAL PROTEIN S6 KINASE"/>
    <property type="match status" value="1"/>
</dbReference>
<organism evidence="10 11">
    <name type="scientific">Coemansia javaensis</name>
    <dbReference type="NCBI Taxonomy" id="2761396"/>
    <lineage>
        <taxon>Eukaryota</taxon>
        <taxon>Fungi</taxon>
        <taxon>Fungi incertae sedis</taxon>
        <taxon>Zoopagomycota</taxon>
        <taxon>Kickxellomycotina</taxon>
        <taxon>Kickxellomycetes</taxon>
        <taxon>Kickxellales</taxon>
        <taxon>Kickxellaceae</taxon>
        <taxon>Coemansia</taxon>
    </lineage>
</organism>
<evidence type="ECO:0000259" key="8">
    <source>
        <dbReference type="PROSITE" id="PS50011"/>
    </source>
</evidence>
<keyword evidence="11" id="KW-1185">Reference proteome</keyword>
<dbReference type="SUPFAM" id="SSF56112">
    <property type="entry name" value="Protein kinase-like (PK-like)"/>
    <property type="match status" value="1"/>
</dbReference>
<feature type="compositionally biased region" description="Basic residues" evidence="7">
    <location>
        <begin position="328"/>
        <end position="340"/>
    </location>
</feature>
<evidence type="ECO:0000256" key="7">
    <source>
        <dbReference type="SAM" id="MobiDB-lite"/>
    </source>
</evidence>
<dbReference type="InterPro" id="IPR011009">
    <property type="entry name" value="Kinase-like_dom_sf"/>
</dbReference>
<sequence length="788" mass="85738">MGNAIAKQAAEEGLGLHKFRLLRVIGRGSFGKVRIVEHRATGRRYALKYIGKAACISNRSHTNALRERDMLEEIEHPYVVNLRFSFQDEYTMFMVMDLMGGGDLRFHIMRRRFFEGVIRFWIAELACALHHLHSVHGIVHRDVKPDNILMDHEGHVALTDFNIATKIVGDQPHYAVAGTANYMAPEVVSGVGYTYSVDWWSLGVVMYECVYGRRPFRHKKNTDDLKRALLYEEIQFPIVADVQVTYDCISAMRAFLNKDPHLRLGCGASGYADIKAHPFFASLDWDRIEARQLSPPFVPAADLSNFDISHDLEEMLLEPEPLADSGGRGRHHRAGGKRARAPAEHASPEYRALSDSFATFDYIEYEQFRAYLEVHGSISALAIEDARSEAAAVRPSGATLCPPPLSQMRLDDRPIINLDAQSTLSYSVTMARGHGVIQQQQPVVVSHAQASAVSASPGEGLAGGGGGVSLQAPSLRQRLSDAKRRGSSGAHRGSDSGRAPPARGAGSLSTCSSATTIPAAAYAAAEPRLAMQQQQQQQQQPVAMVPGTLEPPAIVPIDILAWNQLLPAQRALAYRYCVKMARERRRRLPPADPRAAAPVQRPRGSNMHEFPRLAARSRAADHAPQSGSYTPPPPPLLLQSQSQSHSRPAKQSAASQGLARRRGSSDLLGAAADMRIAALRRQLSADSLAAPAAIMSLDMHVDATAAAAATADASRAPTTHRPSDGDDEDHCFYRNQPLPPPPPPIADHVPLAGNSCLAHMSLADAPTGPLPPPPPPPQSAYPQPRTLL</sequence>
<feature type="compositionally biased region" description="Low complexity" evidence="7">
    <location>
        <begin position="448"/>
        <end position="459"/>
    </location>
</feature>
<dbReference type="Gene3D" id="3.30.200.20">
    <property type="entry name" value="Phosphorylase Kinase, domain 1"/>
    <property type="match status" value="1"/>
</dbReference>
<proteinExistence type="predicted"/>
<dbReference type="InterPro" id="IPR017441">
    <property type="entry name" value="Protein_kinase_ATP_BS"/>
</dbReference>
<dbReference type="GO" id="GO:0005524">
    <property type="term" value="F:ATP binding"/>
    <property type="evidence" value="ECO:0007669"/>
    <property type="project" value="UniProtKB-UniRule"/>
</dbReference>
<feature type="domain" description="AGC-kinase C-terminal" evidence="9">
    <location>
        <begin position="281"/>
        <end position="372"/>
    </location>
</feature>
<dbReference type="GO" id="GO:0007186">
    <property type="term" value="P:G protein-coupled receptor signaling pathway"/>
    <property type="evidence" value="ECO:0007669"/>
    <property type="project" value="TreeGrafter"/>
</dbReference>
<evidence type="ECO:0000259" key="9">
    <source>
        <dbReference type="PROSITE" id="PS51285"/>
    </source>
</evidence>
<evidence type="ECO:0000256" key="5">
    <source>
        <dbReference type="ARBA" id="ARBA00022840"/>
    </source>
</evidence>
<dbReference type="AlphaFoldDB" id="A0A9W8LLB8"/>
<dbReference type="SMART" id="SM00220">
    <property type="entry name" value="S_TKc"/>
    <property type="match status" value="1"/>
</dbReference>
<dbReference type="GO" id="GO:0004703">
    <property type="term" value="F:G protein-coupled receptor kinase activity"/>
    <property type="evidence" value="ECO:0007669"/>
    <property type="project" value="TreeGrafter"/>
</dbReference>
<feature type="domain" description="Protein kinase" evidence="8">
    <location>
        <begin position="19"/>
        <end position="280"/>
    </location>
</feature>
<dbReference type="InterPro" id="IPR000719">
    <property type="entry name" value="Prot_kinase_dom"/>
</dbReference>
<keyword evidence="2" id="KW-0808">Transferase</keyword>
<evidence type="ECO:0000313" key="10">
    <source>
        <dbReference type="EMBL" id="KAJ2785142.1"/>
    </source>
</evidence>
<dbReference type="GO" id="GO:0001664">
    <property type="term" value="F:G protein-coupled receptor binding"/>
    <property type="evidence" value="ECO:0007669"/>
    <property type="project" value="TreeGrafter"/>
</dbReference>
<dbReference type="InterPro" id="IPR000961">
    <property type="entry name" value="AGC-kinase_C"/>
</dbReference>
<dbReference type="PROSITE" id="PS50011">
    <property type="entry name" value="PROTEIN_KINASE_DOM"/>
    <property type="match status" value="1"/>
</dbReference>
<feature type="binding site" evidence="6">
    <location>
        <position position="52"/>
    </location>
    <ligand>
        <name>ATP</name>
        <dbReference type="ChEBI" id="CHEBI:30616"/>
    </ligand>
</feature>
<feature type="region of interest" description="Disordered" evidence="7">
    <location>
        <begin position="760"/>
        <end position="788"/>
    </location>
</feature>
<feature type="region of interest" description="Disordered" evidence="7">
    <location>
        <begin position="448"/>
        <end position="511"/>
    </location>
</feature>
<keyword evidence="3 6" id="KW-0547">Nucleotide-binding</keyword>
<keyword evidence="5 6" id="KW-0067">ATP-binding</keyword>
<evidence type="ECO:0000256" key="4">
    <source>
        <dbReference type="ARBA" id="ARBA00022777"/>
    </source>
</evidence>